<protein>
    <recommendedName>
        <fullName evidence="1">Peptidase S9A N-terminal domain-containing protein</fullName>
    </recommendedName>
</protein>
<feature type="domain" description="Peptidase S9A N-terminal" evidence="1">
    <location>
        <begin position="2"/>
        <end position="90"/>
    </location>
</feature>
<dbReference type="Gene3D" id="2.130.10.120">
    <property type="entry name" value="Prolyl oligopeptidase, N-terminal domain"/>
    <property type="match status" value="1"/>
</dbReference>
<evidence type="ECO:0000313" key="3">
    <source>
        <dbReference type="Proteomes" id="UP000324705"/>
    </source>
</evidence>
<dbReference type="AlphaFoldDB" id="A0A9R1B0P9"/>
<accession>A0A9R1B0P9</accession>
<dbReference type="PANTHER" id="PTHR11757">
    <property type="entry name" value="PROTEASE FAMILY S9A OLIGOPEPTIDASE"/>
    <property type="match status" value="1"/>
</dbReference>
<gene>
    <name evidence="2" type="ORF">TRITD_6Av1G146760</name>
</gene>
<dbReference type="Gramene" id="TRITD6Av1G146760.6">
    <property type="protein sequence ID" value="TRITD6Av1G146760.6"/>
    <property type="gene ID" value="TRITD6Av1G146760"/>
</dbReference>
<dbReference type="GO" id="GO:0005829">
    <property type="term" value="C:cytosol"/>
    <property type="evidence" value="ECO:0007669"/>
    <property type="project" value="TreeGrafter"/>
</dbReference>
<dbReference type="EMBL" id="LT934121">
    <property type="protein sequence ID" value="VAI47184.1"/>
    <property type="molecule type" value="Genomic_DNA"/>
</dbReference>
<dbReference type="GO" id="GO:0004252">
    <property type="term" value="F:serine-type endopeptidase activity"/>
    <property type="evidence" value="ECO:0007669"/>
    <property type="project" value="InterPro"/>
</dbReference>
<organism evidence="2 3">
    <name type="scientific">Triticum turgidum subsp. durum</name>
    <name type="common">Durum wheat</name>
    <name type="synonym">Triticum durum</name>
    <dbReference type="NCBI Taxonomy" id="4567"/>
    <lineage>
        <taxon>Eukaryota</taxon>
        <taxon>Viridiplantae</taxon>
        <taxon>Streptophyta</taxon>
        <taxon>Embryophyta</taxon>
        <taxon>Tracheophyta</taxon>
        <taxon>Spermatophyta</taxon>
        <taxon>Magnoliopsida</taxon>
        <taxon>Liliopsida</taxon>
        <taxon>Poales</taxon>
        <taxon>Poaceae</taxon>
        <taxon>BOP clade</taxon>
        <taxon>Pooideae</taxon>
        <taxon>Triticodae</taxon>
        <taxon>Triticeae</taxon>
        <taxon>Triticinae</taxon>
        <taxon>Triticum</taxon>
    </lineage>
</organism>
<dbReference type="Pfam" id="PF02897">
    <property type="entry name" value="Peptidase_S9_N"/>
    <property type="match status" value="1"/>
</dbReference>
<reference evidence="2 3" key="1">
    <citation type="submission" date="2017-09" db="EMBL/GenBank/DDBJ databases">
        <authorList>
            <consortium name="International Durum Wheat Genome Sequencing Consortium (IDWGSC)"/>
            <person name="Milanesi L."/>
        </authorList>
    </citation>
    <scope>NUCLEOTIDE SEQUENCE [LARGE SCALE GENOMIC DNA]</scope>
    <source>
        <strain evidence="3">cv. Svevo</strain>
    </source>
</reference>
<evidence type="ECO:0000259" key="1">
    <source>
        <dbReference type="Pfam" id="PF02897"/>
    </source>
</evidence>
<keyword evidence="3" id="KW-1185">Reference proteome</keyword>
<dbReference type="InterPro" id="IPR023302">
    <property type="entry name" value="Pept_S9A_N"/>
</dbReference>
<dbReference type="PANTHER" id="PTHR11757:SF14">
    <property type="entry name" value="PROLYL ENDOPEPTIDASE"/>
    <property type="match status" value="1"/>
</dbReference>
<name>A0A9R1B0P9_TRITD</name>
<evidence type="ECO:0000313" key="2">
    <source>
        <dbReference type="EMBL" id="VAI47184.1"/>
    </source>
</evidence>
<dbReference type="Proteomes" id="UP000324705">
    <property type="component" value="Chromosome 6A"/>
</dbReference>
<dbReference type="InterPro" id="IPR051543">
    <property type="entry name" value="Serine_Peptidase_S9A"/>
</dbReference>
<sequence length="92" mass="10680">MCLYHEKDDIFSLGLQASESKQYLFVRSESKSTSFIFHLDISKQNKQLEVLTPRLYGIDTAASHRGNHFYIKRRSEDFYNSELVACPSNNVD</sequence>
<proteinExistence type="predicted"/>